<name>A0A2G8RAB8_9RHOB</name>
<proteinExistence type="predicted"/>
<evidence type="ECO:0000256" key="1">
    <source>
        <dbReference type="PROSITE-ProRule" id="PRU00339"/>
    </source>
</evidence>
<reference evidence="3 4" key="1">
    <citation type="submission" date="2013-09" db="EMBL/GenBank/DDBJ databases">
        <title>Genome sequencing of Phaeobacter antarcticus sp. nov. SM1211.</title>
        <authorList>
            <person name="Zhang X.-Y."/>
            <person name="Liu C."/>
            <person name="Chen X.-L."/>
            <person name="Xie B.-B."/>
            <person name="Qin Q.-L."/>
            <person name="Rong J.-C."/>
            <person name="Zhang Y.-Z."/>
        </authorList>
    </citation>
    <scope>NUCLEOTIDE SEQUENCE [LARGE SCALE GENOMIC DNA]</scope>
    <source>
        <strain evidence="3 4">SM1211</strain>
    </source>
</reference>
<keyword evidence="1" id="KW-0802">TPR repeat</keyword>
<gene>
    <name evidence="3" type="ORF">P775_18090</name>
</gene>
<keyword evidence="4" id="KW-1185">Reference proteome</keyword>
<protein>
    <submittedName>
        <fullName evidence="3">Uncharacterized protein</fullName>
    </submittedName>
</protein>
<feature type="signal peptide" evidence="2">
    <location>
        <begin position="1"/>
        <end position="29"/>
    </location>
</feature>
<dbReference type="PROSITE" id="PS50005">
    <property type="entry name" value="TPR"/>
    <property type="match status" value="1"/>
</dbReference>
<dbReference type="Pfam" id="PF13432">
    <property type="entry name" value="TPR_16"/>
    <property type="match status" value="2"/>
</dbReference>
<dbReference type="EMBL" id="AWWI01000121">
    <property type="protein sequence ID" value="PIL18484.1"/>
    <property type="molecule type" value="Genomic_DNA"/>
</dbReference>
<dbReference type="InterPro" id="IPR019734">
    <property type="entry name" value="TPR_rpt"/>
</dbReference>
<dbReference type="InterPro" id="IPR011990">
    <property type="entry name" value="TPR-like_helical_dom_sf"/>
</dbReference>
<feature type="repeat" description="TPR" evidence="1">
    <location>
        <begin position="137"/>
        <end position="170"/>
    </location>
</feature>
<sequence length="189" mass="20776">MSVVQMKYKSTVTAFLVLVSFSLPLAAQAQMSARSDALLSDLAQADAAGAERLEREIRLEWSKSGSAAMDLLLKRGQDAMEVNDIPKAINHFTALTDHAPDFAEGWHGLALAYFQADRLGLTADALEHTLALNPRHFGALRGLGAVFEELDQPALAYDAYSRVLEIRPHDTDVEEALKRLETRVRGTEL</sequence>
<dbReference type="Proteomes" id="UP000231259">
    <property type="component" value="Unassembled WGS sequence"/>
</dbReference>
<evidence type="ECO:0000313" key="4">
    <source>
        <dbReference type="Proteomes" id="UP000231259"/>
    </source>
</evidence>
<dbReference type="OrthoDB" id="9815010at2"/>
<accession>A0A2G8RAB8</accession>
<comment type="caution">
    <text evidence="3">The sequence shown here is derived from an EMBL/GenBank/DDBJ whole genome shotgun (WGS) entry which is preliminary data.</text>
</comment>
<dbReference type="RefSeq" id="WP_099912148.1">
    <property type="nucleotide sequence ID" value="NZ_AWWI01000121.1"/>
</dbReference>
<evidence type="ECO:0000256" key="2">
    <source>
        <dbReference type="SAM" id="SignalP"/>
    </source>
</evidence>
<dbReference type="SMART" id="SM00028">
    <property type="entry name" value="TPR"/>
    <property type="match status" value="3"/>
</dbReference>
<dbReference type="SUPFAM" id="SSF48452">
    <property type="entry name" value="TPR-like"/>
    <property type="match status" value="1"/>
</dbReference>
<keyword evidence="2" id="KW-0732">Signal</keyword>
<dbReference type="AlphaFoldDB" id="A0A2G8RAB8"/>
<dbReference type="Gene3D" id="1.25.40.10">
    <property type="entry name" value="Tetratricopeptide repeat domain"/>
    <property type="match status" value="1"/>
</dbReference>
<organism evidence="3 4">
    <name type="scientific">Puniceibacterium antarcticum</name>
    <dbReference type="NCBI Taxonomy" id="1206336"/>
    <lineage>
        <taxon>Bacteria</taxon>
        <taxon>Pseudomonadati</taxon>
        <taxon>Pseudomonadota</taxon>
        <taxon>Alphaproteobacteria</taxon>
        <taxon>Rhodobacterales</taxon>
        <taxon>Paracoccaceae</taxon>
        <taxon>Puniceibacterium</taxon>
    </lineage>
</organism>
<evidence type="ECO:0000313" key="3">
    <source>
        <dbReference type="EMBL" id="PIL18484.1"/>
    </source>
</evidence>
<feature type="chain" id="PRO_5013916703" evidence="2">
    <location>
        <begin position="30"/>
        <end position="189"/>
    </location>
</feature>